<feature type="signal peptide" evidence="3">
    <location>
        <begin position="1"/>
        <end position="19"/>
    </location>
</feature>
<evidence type="ECO:0000256" key="1">
    <source>
        <dbReference type="SAM" id="Coils"/>
    </source>
</evidence>
<protein>
    <submittedName>
        <fullName evidence="4">Uncharacterized protein</fullName>
    </submittedName>
</protein>
<name>A0A5E4NT76_9HEMI</name>
<evidence type="ECO:0000313" key="4">
    <source>
        <dbReference type="EMBL" id="VVC46455.1"/>
    </source>
</evidence>
<feature type="region of interest" description="Disordered" evidence="2">
    <location>
        <begin position="127"/>
        <end position="151"/>
    </location>
</feature>
<feature type="coiled-coil region" evidence="1">
    <location>
        <begin position="28"/>
        <end position="109"/>
    </location>
</feature>
<keyword evidence="3" id="KW-0732">Signal</keyword>
<dbReference type="Proteomes" id="UP000325440">
    <property type="component" value="Unassembled WGS sequence"/>
</dbReference>
<reference evidence="4 5" key="1">
    <citation type="submission" date="2019-08" db="EMBL/GenBank/DDBJ databases">
        <authorList>
            <person name="Alioto T."/>
            <person name="Alioto T."/>
            <person name="Gomez Garrido J."/>
        </authorList>
    </citation>
    <scope>NUCLEOTIDE SEQUENCE [LARGE SCALE GENOMIC DNA]</scope>
</reference>
<feature type="chain" id="PRO_5022672457" evidence="3">
    <location>
        <begin position="20"/>
        <end position="279"/>
    </location>
</feature>
<dbReference type="EMBL" id="CABPRJ010002530">
    <property type="protein sequence ID" value="VVC46455.1"/>
    <property type="molecule type" value="Genomic_DNA"/>
</dbReference>
<feature type="compositionally biased region" description="Basic and acidic residues" evidence="2">
    <location>
        <begin position="142"/>
        <end position="151"/>
    </location>
</feature>
<feature type="compositionally biased region" description="Polar residues" evidence="2">
    <location>
        <begin position="131"/>
        <end position="141"/>
    </location>
</feature>
<evidence type="ECO:0000256" key="2">
    <source>
        <dbReference type="SAM" id="MobiDB-lite"/>
    </source>
</evidence>
<dbReference type="AlphaFoldDB" id="A0A5E4NT76"/>
<keyword evidence="5" id="KW-1185">Reference proteome</keyword>
<keyword evidence="1" id="KW-0175">Coiled coil</keyword>
<gene>
    <name evidence="4" type="ORF">CINCED_3A008463</name>
</gene>
<organism evidence="4 5">
    <name type="scientific">Cinara cedri</name>
    <dbReference type="NCBI Taxonomy" id="506608"/>
    <lineage>
        <taxon>Eukaryota</taxon>
        <taxon>Metazoa</taxon>
        <taxon>Ecdysozoa</taxon>
        <taxon>Arthropoda</taxon>
        <taxon>Hexapoda</taxon>
        <taxon>Insecta</taxon>
        <taxon>Pterygota</taxon>
        <taxon>Neoptera</taxon>
        <taxon>Paraneoptera</taxon>
        <taxon>Hemiptera</taxon>
        <taxon>Sternorrhyncha</taxon>
        <taxon>Aphidomorpha</taxon>
        <taxon>Aphidoidea</taxon>
        <taxon>Aphididae</taxon>
        <taxon>Lachninae</taxon>
        <taxon>Cinara</taxon>
    </lineage>
</organism>
<evidence type="ECO:0000256" key="3">
    <source>
        <dbReference type="SAM" id="SignalP"/>
    </source>
</evidence>
<proteinExistence type="predicted"/>
<accession>A0A5E4NT76</accession>
<evidence type="ECO:0000313" key="5">
    <source>
        <dbReference type="Proteomes" id="UP000325440"/>
    </source>
</evidence>
<sequence>MGCVMLVIGAAAAVGSVAGAAAGAAFASTQYEKVISKLEEQNKNMSENCDKQVEATKKENKKLTEKLADLTTEVSQAKEEAKKKHQELISKMEQERKEMQAKMDRDAKATQAKIDMLLSFLNIHPALQPAGPSNNSAQTEAKPSETDPNSHVDQLEVSTCSRELMALLLLLMLVYFFKWQRRGKMFQDNSVLVDEQEQKKGDLTVIDSMTLENTLKLLELKSLLSDLDDNLRDVKKGKKSIEDHRKYFKAEVDNKLKNLSLIYHPDSVQRAAFDRVFFC</sequence>
<dbReference type="OrthoDB" id="8359155at2759"/>